<proteinExistence type="predicted"/>
<evidence type="ECO:0000313" key="3">
    <source>
        <dbReference type="EMBL" id="QOP42953.1"/>
    </source>
</evidence>
<feature type="signal peptide" evidence="2">
    <location>
        <begin position="1"/>
        <end position="18"/>
    </location>
</feature>
<reference evidence="3 4" key="1">
    <citation type="submission" date="2019-06" db="EMBL/GenBank/DDBJ databases">
        <title>Sulfurimonas gotlandica sp. nov., a chemoautotrophic and psychrotolerant epsilonproteobacterium isolated from a pelagic redoxcline, and an emended description of the genus Sulfurimonas.</title>
        <authorList>
            <person name="Wang S."/>
            <person name="Jiang L."/>
            <person name="Shao Z."/>
        </authorList>
    </citation>
    <scope>NUCLEOTIDE SEQUENCE [LARGE SCALE GENOMIC DNA]</scope>
    <source>
        <strain evidence="3 4">S2-6</strain>
    </source>
</reference>
<accession>A0A7M1AZT5</accession>
<evidence type="ECO:0000256" key="2">
    <source>
        <dbReference type="SAM" id="SignalP"/>
    </source>
</evidence>
<evidence type="ECO:0000256" key="1">
    <source>
        <dbReference type="SAM" id="MobiDB-lite"/>
    </source>
</evidence>
<feature type="region of interest" description="Disordered" evidence="1">
    <location>
        <begin position="115"/>
        <end position="138"/>
    </location>
</feature>
<feature type="compositionally biased region" description="Basic and acidic residues" evidence="1">
    <location>
        <begin position="118"/>
        <end position="131"/>
    </location>
</feature>
<dbReference type="KEGG" id="ssei:FJR45_02895"/>
<feature type="region of interest" description="Disordered" evidence="1">
    <location>
        <begin position="68"/>
        <end position="95"/>
    </location>
</feature>
<dbReference type="AlphaFoldDB" id="A0A7M1AZT5"/>
<sequence length="138" mass="15562">MKQLITTMLVLFSLIVLNGCVNSALTVPSQNSDLNKISNSNGKVKPGLMQKNLDNWLKNEWAPTVNEDKKVQKKYMKKVDTQGTNTSNDTEEKYVEDKERNFTLQEYVDKAAAYSKAHPNEGKDSHVKKLESMPVIGD</sequence>
<name>A0A7M1AZT5_9BACT</name>
<dbReference type="RefSeq" id="WP_193151266.1">
    <property type="nucleotide sequence ID" value="NZ_CP041235.1"/>
</dbReference>
<dbReference type="Proteomes" id="UP000593719">
    <property type="component" value="Chromosome"/>
</dbReference>
<gene>
    <name evidence="3" type="ORF">FJR45_02895</name>
</gene>
<feature type="chain" id="PRO_5032626371" evidence="2">
    <location>
        <begin position="19"/>
        <end position="138"/>
    </location>
</feature>
<protein>
    <submittedName>
        <fullName evidence="3">Uncharacterized protein</fullName>
    </submittedName>
</protein>
<organism evidence="3 4">
    <name type="scientific">Sulfurimonas sediminis</name>
    <dbReference type="NCBI Taxonomy" id="2590020"/>
    <lineage>
        <taxon>Bacteria</taxon>
        <taxon>Pseudomonadati</taxon>
        <taxon>Campylobacterota</taxon>
        <taxon>Epsilonproteobacteria</taxon>
        <taxon>Campylobacterales</taxon>
        <taxon>Sulfurimonadaceae</taxon>
        <taxon>Sulfurimonas</taxon>
    </lineage>
</organism>
<evidence type="ECO:0000313" key="4">
    <source>
        <dbReference type="Proteomes" id="UP000593719"/>
    </source>
</evidence>
<dbReference type="EMBL" id="CP041235">
    <property type="protein sequence ID" value="QOP42953.1"/>
    <property type="molecule type" value="Genomic_DNA"/>
</dbReference>
<keyword evidence="4" id="KW-1185">Reference proteome</keyword>
<keyword evidence="2" id="KW-0732">Signal</keyword>